<dbReference type="GO" id="GO:0009507">
    <property type="term" value="C:chloroplast"/>
    <property type="evidence" value="ECO:0007669"/>
    <property type="project" value="TreeGrafter"/>
</dbReference>
<dbReference type="GO" id="GO:0006886">
    <property type="term" value="P:intracellular protein transport"/>
    <property type="evidence" value="ECO:0007669"/>
    <property type="project" value="InterPro"/>
</dbReference>
<organism evidence="1 2">
    <name type="scientific">Vigna unguiculata</name>
    <name type="common">Cowpea</name>
    <dbReference type="NCBI Taxonomy" id="3917"/>
    <lineage>
        <taxon>Eukaryota</taxon>
        <taxon>Viridiplantae</taxon>
        <taxon>Streptophyta</taxon>
        <taxon>Embryophyta</taxon>
        <taxon>Tracheophyta</taxon>
        <taxon>Spermatophyta</taxon>
        <taxon>Magnoliopsida</taxon>
        <taxon>eudicotyledons</taxon>
        <taxon>Gunneridae</taxon>
        <taxon>Pentapetalae</taxon>
        <taxon>rosids</taxon>
        <taxon>fabids</taxon>
        <taxon>Fabales</taxon>
        <taxon>Fabaceae</taxon>
        <taxon>Papilionoideae</taxon>
        <taxon>50 kb inversion clade</taxon>
        <taxon>NPAAA clade</taxon>
        <taxon>indigoferoid/millettioid clade</taxon>
        <taxon>Phaseoleae</taxon>
        <taxon>Vigna</taxon>
    </lineage>
</organism>
<dbReference type="InterPro" id="IPR022365">
    <property type="entry name" value="Clathrin_H-chain_propeller_rpt"/>
</dbReference>
<reference evidence="1 2" key="1">
    <citation type="submission" date="2019-04" db="EMBL/GenBank/DDBJ databases">
        <title>An improved genome assembly and genetic linkage map for asparagus bean, Vigna unguiculata ssp. sesquipedialis.</title>
        <authorList>
            <person name="Xia Q."/>
            <person name="Zhang R."/>
            <person name="Dong Y."/>
        </authorList>
    </citation>
    <scope>NUCLEOTIDE SEQUENCE [LARGE SCALE GENOMIC DNA]</scope>
    <source>
        <tissue evidence="1">Leaf</tissue>
    </source>
</reference>
<dbReference type="AlphaFoldDB" id="A0A4D6MLP1"/>
<protein>
    <submittedName>
        <fullName evidence="1">Clathrin heavy chain</fullName>
    </submittedName>
</protein>
<dbReference type="GO" id="GO:0005198">
    <property type="term" value="F:structural molecule activity"/>
    <property type="evidence" value="ECO:0007669"/>
    <property type="project" value="InterPro"/>
</dbReference>
<dbReference type="InterPro" id="IPR016025">
    <property type="entry name" value="Clathrin_H-chain_N"/>
</dbReference>
<dbReference type="GO" id="GO:0071439">
    <property type="term" value="C:clathrin complex"/>
    <property type="evidence" value="ECO:0007669"/>
    <property type="project" value="TreeGrafter"/>
</dbReference>
<dbReference type="Gene3D" id="2.130.10.110">
    <property type="entry name" value="Clathrin heavy-chain terminal domain"/>
    <property type="match status" value="2"/>
</dbReference>
<dbReference type="InterPro" id="IPR016024">
    <property type="entry name" value="ARM-type_fold"/>
</dbReference>
<name>A0A4D6MLP1_VIGUN</name>
<dbReference type="Gene3D" id="1.25.40.10">
    <property type="entry name" value="Tetratricopeptide repeat domain"/>
    <property type="match status" value="1"/>
</dbReference>
<evidence type="ECO:0000313" key="1">
    <source>
        <dbReference type="EMBL" id="QCE00917.1"/>
    </source>
</evidence>
<proteinExistence type="predicted"/>
<dbReference type="GO" id="GO:0030132">
    <property type="term" value="C:clathrin coat of coated pit"/>
    <property type="evidence" value="ECO:0007669"/>
    <property type="project" value="InterPro"/>
</dbReference>
<keyword evidence="2" id="KW-1185">Reference proteome</keyword>
<dbReference type="InterPro" id="IPR011990">
    <property type="entry name" value="TPR-like_helical_dom_sf"/>
</dbReference>
<dbReference type="GO" id="GO:0030130">
    <property type="term" value="C:clathrin coat of trans-Golgi network vesicle"/>
    <property type="evidence" value="ECO:0007669"/>
    <property type="project" value="InterPro"/>
</dbReference>
<dbReference type="SUPFAM" id="SSF50989">
    <property type="entry name" value="Clathrin heavy-chain terminal domain"/>
    <property type="match status" value="1"/>
</dbReference>
<dbReference type="SUPFAM" id="SSF48371">
    <property type="entry name" value="ARM repeat"/>
    <property type="match status" value="1"/>
</dbReference>
<sequence length="341" mass="38103">MYNGCKRPNHHKIDLNANGCGLSPFFTFVRSQSLTALSPFRYSDPTLGIVGINQQFMTFTHVTMESDKYICVRETAPQNSVVIIDMSTPMQPLIQPIITADSALINPNSRILALKVKILQGFYLLRVLTAKETGTSKRELQLFSVDQQRSQALQEHAASFATFRVAGNDKNSNLICFTSKSTNAGQVTSKMSLNLVPNQASLFSAVIIVGKPSFTKKQADLFFPPDFADDFPMSMQISNKIWNDFCYNKAWAFIRLMVRQKTKEPKVDNEALYEAAKIIFAFISNWAKLAVTLVKLKQFQGAVLGNQRVEKHGKEICLACIDAEEFPLAQICGLNVIIQVD</sequence>
<evidence type="ECO:0000313" key="2">
    <source>
        <dbReference type="Proteomes" id="UP000501690"/>
    </source>
</evidence>
<dbReference type="Pfam" id="PF01394">
    <property type="entry name" value="Clathrin_propel"/>
    <property type="match status" value="1"/>
</dbReference>
<dbReference type="GO" id="GO:0009506">
    <property type="term" value="C:plasmodesma"/>
    <property type="evidence" value="ECO:0007669"/>
    <property type="project" value="TreeGrafter"/>
</dbReference>
<accession>A0A4D6MLP1</accession>
<dbReference type="GO" id="GO:0006898">
    <property type="term" value="P:receptor-mediated endocytosis"/>
    <property type="evidence" value="ECO:0007669"/>
    <property type="project" value="TreeGrafter"/>
</dbReference>
<gene>
    <name evidence="1" type="ORF">DEO72_LG7g2208</name>
</gene>
<dbReference type="PANTHER" id="PTHR10292:SF25">
    <property type="entry name" value="CLATHRIN HEAVY CHAIN"/>
    <property type="match status" value="1"/>
</dbReference>
<dbReference type="Proteomes" id="UP000501690">
    <property type="component" value="Linkage Group LG7"/>
</dbReference>
<dbReference type="EMBL" id="CP039351">
    <property type="protein sequence ID" value="QCE00917.1"/>
    <property type="molecule type" value="Genomic_DNA"/>
</dbReference>
<dbReference type="GO" id="GO:0032051">
    <property type="term" value="F:clathrin light chain binding"/>
    <property type="evidence" value="ECO:0007669"/>
    <property type="project" value="TreeGrafter"/>
</dbReference>
<dbReference type="PANTHER" id="PTHR10292">
    <property type="entry name" value="CLATHRIN HEAVY CHAIN RELATED"/>
    <property type="match status" value="1"/>
</dbReference>